<reference evidence="3 4" key="1">
    <citation type="submission" date="2015-10" db="EMBL/GenBank/DDBJ databases">
        <title>Full genome of DAOMC 229536 Phialocephala scopiformis, a fungal endophyte of spruce producing the potent anti-insectan compound rugulosin.</title>
        <authorList>
            <consortium name="DOE Joint Genome Institute"/>
            <person name="Walker A.K."/>
            <person name="Frasz S.L."/>
            <person name="Seifert K.A."/>
            <person name="Miller J.D."/>
            <person name="Mondo S.J."/>
            <person name="Labutti K."/>
            <person name="Lipzen A."/>
            <person name="Dockter R."/>
            <person name="Kennedy M."/>
            <person name="Grigoriev I.V."/>
            <person name="Spatafora J.W."/>
        </authorList>
    </citation>
    <scope>NUCLEOTIDE SEQUENCE [LARGE SCALE GENOMIC DNA]</scope>
    <source>
        <strain evidence="3 4">CBS 120377</strain>
    </source>
</reference>
<dbReference type="OrthoDB" id="4711270at2759"/>
<dbReference type="EMBL" id="KQ947427">
    <property type="protein sequence ID" value="KUJ11327.1"/>
    <property type="molecule type" value="Genomic_DNA"/>
</dbReference>
<evidence type="ECO:0000313" key="4">
    <source>
        <dbReference type="Proteomes" id="UP000070700"/>
    </source>
</evidence>
<dbReference type="InParanoid" id="A0A194WUN7"/>
<gene>
    <name evidence="3" type="ORF">LY89DRAFT_242515</name>
</gene>
<feature type="chain" id="PRO_5008267538" evidence="2">
    <location>
        <begin position="24"/>
        <end position="258"/>
    </location>
</feature>
<accession>A0A194WUN7</accession>
<dbReference type="GeneID" id="28815850"/>
<dbReference type="AlphaFoldDB" id="A0A194WUN7"/>
<feature type="signal peptide" evidence="2">
    <location>
        <begin position="1"/>
        <end position="23"/>
    </location>
</feature>
<organism evidence="3 4">
    <name type="scientific">Mollisia scopiformis</name>
    <name type="common">Conifer needle endophyte fungus</name>
    <name type="synonym">Phialocephala scopiformis</name>
    <dbReference type="NCBI Taxonomy" id="149040"/>
    <lineage>
        <taxon>Eukaryota</taxon>
        <taxon>Fungi</taxon>
        <taxon>Dikarya</taxon>
        <taxon>Ascomycota</taxon>
        <taxon>Pezizomycotina</taxon>
        <taxon>Leotiomycetes</taxon>
        <taxon>Helotiales</taxon>
        <taxon>Mollisiaceae</taxon>
        <taxon>Mollisia</taxon>
    </lineage>
</organism>
<evidence type="ECO:0000256" key="2">
    <source>
        <dbReference type="SAM" id="SignalP"/>
    </source>
</evidence>
<keyword evidence="2" id="KW-0732">Signal</keyword>
<dbReference type="RefSeq" id="XP_018065682.1">
    <property type="nucleotide sequence ID" value="XM_018206124.1"/>
</dbReference>
<dbReference type="KEGG" id="psco:LY89DRAFT_242515"/>
<proteinExistence type="predicted"/>
<feature type="compositionally biased region" description="Polar residues" evidence="1">
    <location>
        <begin position="39"/>
        <end position="48"/>
    </location>
</feature>
<name>A0A194WUN7_MOLSC</name>
<evidence type="ECO:0000313" key="3">
    <source>
        <dbReference type="EMBL" id="KUJ11327.1"/>
    </source>
</evidence>
<protein>
    <submittedName>
        <fullName evidence="3">Uncharacterized protein</fullName>
    </submittedName>
</protein>
<sequence>MGTSIHNLLAVALSFFLFSSASTQSHDVDGTISPPTLEGQLQPSQTNTSDSLIHLYETEQCQTSPKPTCSDPNCLGPRYVNPMQYRCVATTAFQMDGRDVTLTGCRCCPIPLYVRCSKHDCRASTGTRQCASEELEGCVCQTIDDRIEAFRSREGEDMRVLAEGEVEEDIIEVNDDGLFDNERTTQTWPATVSTLLSQTTEEQERDRTGAVALPTFGLNQQPFRVMRDDIFGSFYLVYKTRCCGIKMLPRGVVWAFEN</sequence>
<keyword evidence="4" id="KW-1185">Reference proteome</keyword>
<evidence type="ECO:0000256" key="1">
    <source>
        <dbReference type="SAM" id="MobiDB-lite"/>
    </source>
</evidence>
<dbReference type="Proteomes" id="UP000070700">
    <property type="component" value="Unassembled WGS sequence"/>
</dbReference>
<feature type="region of interest" description="Disordered" evidence="1">
    <location>
        <begin position="28"/>
        <end position="48"/>
    </location>
</feature>